<dbReference type="InterPro" id="IPR011022">
    <property type="entry name" value="Arrestin_C-like"/>
</dbReference>
<evidence type="ECO:0000313" key="3">
    <source>
        <dbReference type="EMBL" id="CAD8137263.1"/>
    </source>
</evidence>
<organism evidence="3 4">
    <name type="scientific">Paramecium octaurelia</name>
    <dbReference type="NCBI Taxonomy" id="43137"/>
    <lineage>
        <taxon>Eukaryota</taxon>
        <taxon>Sar</taxon>
        <taxon>Alveolata</taxon>
        <taxon>Ciliophora</taxon>
        <taxon>Intramacronucleata</taxon>
        <taxon>Oligohymenophorea</taxon>
        <taxon>Peniculida</taxon>
        <taxon>Parameciidae</taxon>
        <taxon>Paramecium</taxon>
    </lineage>
</organism>
<evidence type="ECO:0000313" key="4">
    <source>
        <dbReference type="Proteomes" id="UP000683925"/>
    </source>
</evidence>
<dbReference type="PANTHER" id="PTHR11188:SF17">
    <property type="entry name" value="FI21816P1"/>
    <property type="match status" value="1"/>
</dbReference>
<dbReference type="GO" id="GO:0005737">
    <property type="term" value="C:cytoplasm"/>
    <property type="evidence" value="ECO:0007669"/>
    <property type="project" value="TreeGrafter"/>
</dbReference>
<comment type="caution">
    <text evidence="3">The sequence shown here is derived from an EMBL/GenBank/DDBJ whole genome shotgun (WGS) entry which is preliminary data.</text>
</comment>
<reference evidence="3" key="1">
    <citation type="submission" date="2021-01" db="EMBL/GenBank/DDBJ databases">
        <authorList>
            <consortium name="Genoscope - CEA"/>
            <person name="William W."/>
        </authorList>
    </citation>
    <scope>NUCLEOTIDE SEQUENCE</scope>
</reference>
<protein>
    <recommendedName>
        <fullName evidence="2">Arrestin C-terminal-like domain-containing protein</fullName>
    </recommendedName>
</protein>
<accession>A0A8S1SBE7</accession>
<dbReference type="PANTHER" id="PTHR11188">
    <property type="entry name" value="ARRESTIN DOMAIN CONTAINING PROTEIN"/>
    <property type="match status" value="1"/>
</dbReference>
<name>A0A8S1SBE7_PAROT</name>
<dbReference type="OMA" id="NIDIVMQ"/>
<dbReference type="Proteomes" id="UP000683925">
    <property type="component" value="Unassembled WGS sequence"/>
</dbReference>
<dbReference type="OrthoDB" id="304227at2759"/>
<proteinExistence type="predicted"/>
<feature type="compositionally biased region" description="Low complexity" evidence="1">
    <location>
        <begin position="505"/>
        <end position="514"/>
    </location>
</feature>
<sequence length="598" mass="69506">MVYILTLEQAQISIKIDKPCYFPGDLIKGVIYIKVKTKDINAGIMNLKLCGQLKVNQLDQQDQFFSFKQFIYKKQKKITDFGKKMPIIACRKYFEMEVPNISPSFTINYYKMVQCRILYFLSVTIQSEDEKYLYKPPKKHRVVIHILQKPQIQSNLPIEHVGESKTTKTCCLSTGGTKVKIQLNKPSFVFGENIDIVMQVNNSSSNYHIQNFKFSISAQLIILYKQQKRKLSNYFDIFDQELIQQVEAGEEKEIKTTLKLPQGKPGNPTSIFPQSSVKTKRIIFQYILTLKVTFGKRLFFRQDDLIIPMPIILIQHQKREKDNVFQSMENISMIGSVFETNQKLSQSQLKRFIFGDHNCSGYGEQDGYQGLERKYHPVESLDEKAMKDVKGALEQLMFKNQYEMEGSDDEDKLIEEIDGVNLNNVSLNVEQSEKQQKAKTIFQQGKKNDIRFPNPNMEEANNDIQDQLQTIKEEQDSKGTQYNLNNALSSSQIRKNQQGEDNEEQQNSQFQQQSYPIEPFCSFQKVILKMDEYDHIKDEKENLKRPPILKQNKSLNNSIDQIDQKEQKQFKVQFNDATSVDTLDGKTGERLSTQCKKK</sequence>
<gene>
    <name evidence="3" type="ORF">POCTA_138.1.T0080294</name>
</gene>
<dbReference type="InterPro" id="IPR050357">
    <property type="entry name" value="Arrestin_domain-protein"/>
</dbReference>
<feature type="region of interest" description="Disordered" evidence="1">
    <location>
        <begin position="491"/>
        <end position="514"/>
    </location>
</feature>
<feature type="domain" description="Arrestin C-terminal-like" evidence="2">
    <location>
        <begin position="173"/>
        <end position="316"/>
    </location>
</feature>
<evidence type="ECO:0000259" key="2">
    <source>
        <dbReference type="SMART" id="SM01017"/>
    </source>
</evidence>
<dbReference type="Pfam" id="PF02752">
    <property type="entry name" value="Arrestin_C"/>
    <property type="match status" value="1"/>
</dbReference>
<dbReference type="GO" id="GO:0015031">
    <property type="term" value="P:protein transport"/>
    <property type="evidence" value="ECO:0007669"/>
    <property type="project" value="TreeGrafter"/>
</dbReference>
<keyword evidence="4" id="KW-1185">Reference proteome</keyword>
<evidence type="ECO:0000256" key="1">
    <source>
        <dbReference type="SAM" id="MobiDB-lite"/>
    </source>
</evidence>
<dbReference type="AlphaFoldDB" id="A0A8S1SBE7"/>
<dbReference type="SMART" id="SM01017">
    <property type="entry name" value="Arrestin_C"/>
    <property type="match status" value="1"/>
</dbReference>
<dbReference type="EMBL" id="CAJJDP010000007">
    <property type="protein sequence ID" value="CAD8137263.1"/>
    <property type="molecule type" value="Genomic_DNA"/>
</dbReference>